<keyword evidence="5 6" id="KW-0472">Membrane</keyword>
<proteinExistence type="inferred from homology"/>
<dbReference type="Pfam" id="PF03647">
    <property type="entry name" value="Tmemb_14"/>
    <property type="match status" value="1"/>
</dbReference>
<feature type="transmembrane region" description="Helical" evidence="6">
    <location>
        <begin position="44"/>
        <end position="62"/>
    </location>
</feature>
<evidence type="ECO:0000256" key="1">
    <source>
        <dbReference type="ARBA" id="ARBA00004370"/>
    </source>
</evidence>
<feature type="transmembrane region" description="Helical" evidence="6">
    <location>
        <begin position="98"/>
        <end position="117"/>
    </location>
</feature>
<evidence type="ECO:0000313" key="8">
    <source>
        <dbReference type="Proteomes" id="UP000184188"/>
    </source>
</evidence>
<protein>
    <submittedName>
        <fullName evidence="7">Uncharacterized protein</fullName>
    </submittedName>
</protein>
<evidence type="ECO:0000256" key="6">
    <source>
        <dbReference type="SAM" id="Phobius"/>
    </source>
</evidence>
<gene>
    <name evidence="7" type="ORF">ASPZODRAFT_69441</name>
</gene>
<dbReference type="OrthoDB" id="5620at2759"/>
<comment type="subcellular location">
    <subcellularLocation>
        <location evidence="1">Membrane</location>
    </subcellularLocation>
</comment>
<organism evidence="7 8">
    <name type="scientific">Penicilliopsis zonata CBS 506.65</name>
    <dbReference type="NCBI Taxonomy" id="1073090"/>
    <lineage>
        <taxon>Eukaryota</taxon>
        <taxon>Fungi</taxon>
        <taxon>Dikarya</taxon>
        <taxon>Ascomycota</taxon>
        <taxon>Pezizomycotina</taxon>
        <taxon>Eurotiomycetes</taxon>
        <taxon>Eurotiomycetidae</taxon>
        <taxon>Eurotiales</taxon>
        <taxon>Aspergillaceae</taxon>
        <taxon>Penicilliopsis</taxon>
    </lineage>
</organism>
<dbReference type="VEuPathDB" id="FungiDB:ASPZODRAFT_69441"/>
<comment type="similarity">
    <text evidence="2">Belongs to the TMEM14 family.</text>
</comment>
<dbReference type="Proteomes" id="UP000184188">
    <property type="component" value="Unassembled WGS sequence"/>
</dbReference>
<name>A0A1L9SDW0_9EURO</name>
<keyword evidence="4 6" id="KW-1133">Transmembrane helix</keyword>
<evidence type="ECO:0000256" key="2">
    <source>
        <dbReference type="ARBA" id="ARBA00007590"/>
    </source>
</evidence>
<dbReference type="GeneID" id="34616041"/>
<accession>A0A1L9SDW0</accession>
<sequence length="133" mass="13945">MVGKLDFEPYPPQPAQPFAVISAAALSLLAPSRGVLHCARTGSAPSLVAGLCLGGLYSVSYYRQKHELTFGEETALLASAVWTGTSFARGLRDGLRPASVGWSALAVYGVAAFGVAVNNKRIASANQESISYR</sequence>
<reference evidence="8" key="1">
    <citation type="journal article" date="2017" name="Genome Biol.">
        <title>Comparative genomics reveals high biological diversity and specific adaptations in the industrially and medically important fungal genus Aspergillus.</title>
        <authorList>
            <person name="de Vries R.P."/>
            <person name="Riley R."/>
            <person name="Wiebenga A."/>
            <person name="Aguilar-Osorio G."/>
            <person name="Amillis S."/>
            <person name="Uchima C.A."/>
            <person name="Anderluh G."/>
            <person name="Asadollahi M."/>
            <person name="Askin M."/>
            <person name="Barry K."/>
            <person name="Battaglia E."/>
            <person name="Bayram O."/>
            <person name="Benocci T."/>
            <person name="Braus-Stromeyer S.A."/>
            <person name="Caldana C."/>
            <person name="Canovas D."/>
            <person name="Cerqueira G.C."/>
            <person name="Chen F."/>
            <person name="Chen W."/>
            <person name="Choi C."/>
            <person name="Clum A."/>
            <person name="Dos Santos R.A."/>
            <person name="Damasio A.R."/>
            <person name="Diallinas G."/>
            <person name="Emri T."/>
            <person name="Fekete E."/>
            <person name="Flipphi M."/>
            <person name="Freyberg S."/>
            <person name="Gallo A."/>
            <person name="Gournas C."/>
            <person name="Habgood R."/>
            <person name="Hainaut M."/>
            <person name="Harispe M.L."/>
            <person name="Henrissat B."/>
            <person name="Hilden K.S."/>
            <person name="Hope R."/>
            <person name="Hossain A."/>
            <person name="Karabika E."/>
            <person name="Karaffa L."/>
            <person name="Karanyi Z."/>
            <person name="Krasevec N."/>
            <person name="Kuo A."/>
            <person name="Kusch H."/>
            <person name="LaButti K."/>
            <person name="Lagendijk E.L."/>
            <person name="Lapidus A."/>
            <person name="Levasseur A."/>
            <person name="Lindquist E."/>
            <person name="Lipzen A."/>
            <person name="Logrieco A.F."/>
            <person name="MacCabe A."/>
            <person name="Maekelae M.R."/>
            <person name="Malavazi I."/>
            <person name="Melin P."/>
            <person name="Meyer V."/>
            <person name="Mielnichuk N."/>
            <person name="Miskei M."/>
            <person name="Molnar A.P."/>
            <person name="Mule G."/>
            <person name="Ngan C.Y."/>
            <person name="Orejas M."/>
            <person name="Orosz E."/>
            <person name="Ouedraogo J.P."/>
            <person name="Overkamp K.M."/>
            <person name="Park H.-S."/>
            <person name="Perrone G."/>
            <person name="Piumi F."/>
            <person name="Punt P.J."/>
            <person name="Ram A.F."/>
            <person name="Ramon A."/>
            <person name="Rauscher S."/>
            <person name="Record E."/>
            <person name="Riano-Pachon D.M."/>
            <person name="Robert V."/>
            <person name="Roehrig J."/>
            <person name="Ruller R."/>
            <person name="Salamov A."/>
            <person name="Salih N.S."/>
            <person name="Samson R.A."/>
            <person name="Sandor E."/>
            <person name="Sanguinetti M."/>
            <person name="Schuetze T."/>
            <person name="Sepcic K."/>
            <person name="Shelest E."/>
            <person name="Sherlock G."/>
            <person name="Sophianopoulou V."/>
            <person name="Squina F.M."/>
            <person name="Sun H."/>
            <person name="Susca A."/>
            <person name="Todd R.B."/>
            <person name="Tsang A."/>
            <person name="Unkles S.E."/>
            <person name="van de Wiele N."/>
            <person name="van Rossen-Uffink D."/>
            <person name="Oliveira J.V."/>
            <person name="Vesth T.C."/>
            <person name="Visser J."/>
            <person name="Yu J.-H."/>
            <person name="Zhou M."/>
            <person name="Andersen M.R."/>
            <person name="Archer D.B."/>
            <person name="Baker S.E."/>
            <person name="Benoit I."/>
            <person name="Brakhage A.A."/>
            <person name="Braus G.H."/>
            <person name="Fischer R."/>
            <person name="Frisvad J.C."/>
            <person name="Goldman G.H."/>
            <person name="Houbraken J."/>
            <person name="Oakley B."/>
            <person name="Pocsi I."/>
            <person name="Scazzocchio C."/>
            <person name="Seiboth B."/>
            <person name="vanKuyk P.A."/>
            <person name="Wortman J."/>
            <person name="Dyer P.S."/>
            <person name="Grigoriev I.V."/>
        </authorList>
    </citation>
    <scope>NUCLEOTIDE SEQUENCE [LARGE SCALE GENOMIC DNA]</scope>
    <source>
        <strain evidence="8">CBS 506.65</strain>
    </source>
</reference>
<dbReference type="RefSeq" id="XP_022579777.1">
    <property type="nucleotide sequence ID" value="XM_022729577.1"/>
</dbReference>
<dbReference type="InterPro" id="IPR044890">
    <property type="entry name" value="TMEM14_sf"/>
</dbReference>
<dbReference type="InterPro" id="IPR005349">
    <property type="entry name" value="TMEM14"/>
</dbReference>
<evidence type="ECO:0000313" key="7">
    <source>
        <dbReference type="EMBL" id="OJJ45267.1"/>
    </source>
</evidence>
<dbReference type="Gene3D" id="1.10.10.1740">
    <property type="entry name" value="Transmembrane protein 14-like"/>
    <property type="match status" value="1"/>
</dbReference>
<keyword evidence="8" id="KW-1185">Reference proteome</keyword>
<evidence type="ECO:0000256" key="3">
    <source>
        <dbReference type="ARBA" id="ARBA00022692"/>
    </source>
</evidence>
<dbReference type="GO" id="GO:0016020">
    <property type="term" value="C:membrane"/>
    <property type="evidence" value="ECO:0007669"/>
    <property type="project" value="UniProtKB-SubCell"/>
</dbReference>
<dbReference type="EMBL" id="KV878345">
    <property type="protein sequence ID" value="OJJ45267.1"/>
    <property type="molecule type" value="Genomic_DNA"/>
</dbReference>
<keyword evidence="3 6" id="KW-0812">Transmembrane</keyword>
<dbReference type="AlphaFoldDB" id="A0A1L9SDW0"/>
<evidence type="ECO:0000256" key="5">
    <source>
        <dbReference type="ARBA" id="ARBA00023136"/>
    </source>
</evidence>
<evidence type="ECO:0000256" key="4">
    <source>
        <dbReference type="ARBA" id="ARBA00022989"/>
    </source>
</evidence>